<reference evidence="1 2" key="1">
    <citation type="submission" date="2016-03" db="EMBL/GenBank/DDBJ databases">
        <authorList>
            <person name="Ploux O."/>
        </authorList>
    </citation>
    <scope>NUCLEOTIDE SEQUENCE [LARGE SCALE GENOMIC DNA]</scope>
    <source>
        <strain evidence="1 2">UAMH 11012</strain>
    </source>
</reference>
<name>A0A1L7WBL9_9HELO</name>
<dbReference type="Gene3D" id="3.40.50.1000">
    <property type="entry name" value="HAD superfamily/HAD-like"/>
    <property type="match status" value="2"/>
</dbReference>
<evidence type="ECO:0000313" key="2">
    <source>
        <dbReference type="Proteomes" id="UP000184330"/>
    </source>
</evidence>
<dbReference type="GO" id="GO:0046474">
    <property type="term" value="P:glycerophospholipid biosynthetic process"/>
    <property type="evidence" value="ECO:0007669"/>
    <property type="project" value="TreeGrafter"/>
</dbReference>
<dbReference type="EMBL" id="FJOG01000001">
    <property type="protein sequence ID" value="CZR50178.1"/>
    <property type="molecule type" value="Genomic_DNA"/>
</dbReference>
<dbReference type="GO" id="GO:0005739">
    <property type="term" value="C:mitochondrion"/>
    <property type="evidence" value="ECO:0007669"/>
    <property type="project" value="TreeGrafter"/>
</dbReference>
<dbReference type="InterPro" id="IPR006357">
    <property type="entry name" value="HAD-SF_hydro_IIA"/>
</dbReference>
<dbReference type="OrthoDB" id="10251048at2759"/>
<dbReference type="InterPro" id="IPR036412">
    <property type="entry name" value="HAD-like_sf"/>
</dbReference>
<dbReference type="FunFam" id="3.40.50.1000:FF:000069">
    <property type="entry name" value="HAD-superfamily subfamily IIA hydrolase"/>
    <property type="match status" value="1"/>
</dbReference>
<accession>A0A1L7WBL9</accession>
<sequence>MAPSNPLRLPMGNRLRRLSSMTATERDIKEGGPVVIVPERMMAQRSQSHHGSFAASLETARNELVAIDLEEEAILSPISSSPETPGSPITPVDVPTTDAFAFAFDIDGVLVRGGRPIPEAVEAMKVLKGKNEYGVKVPYIFLTNGGGKTEAERCIDLSRQLDIEISPAQFICGHTPMREMVERYETVLVVGGEGEKCRQVAEGYGFRDVITPGDIIKDNEATTPFRKLTAEERANSRKRDYGKTRIEAIFVFADSRDWAGDIQIILDLAMSKGGYIGTLSKTFEEGPPIYFSHNDIVWSAAHGNVRLGMGALRKIVEMLFNDLTKGKELETIAFGKPQIGTFEFATRLLQQWRKDEHRINRPPETVYFVGDTPESDIRGTNQFNERSKNEWYSLLVRTGVFQEGTQPAYTPRITVDTVLDAVKHGMKREFSKKMKGVTDGIPANSLALKHSSLNGDPAVGTKTPILEVSESSSEVGTPPLCSRSSV</sequence>
<dbReference type="PANTHER" id="PTHR14269:SF4">
    <property type="entry name" value="CAT EYE SYNDROME CRITICAL REGION PROTEIN 5"/>
    <property type="match status" value="1"/>
</dbReference>
<dbReference type="InterPro" id="IPR006353">
    <property type="entry name" value="HAD-SF_hydro_IIA_CECR5"/>
</dbReference>
<dbReference type="STRING" id="576137.A0A1L7WBL9"/>
<proteinExistence type="predicted"/>
<dbReference type="AlphaFoldDB" id="A0A1L7WBL9"/>
<protein>
    <submittedName>
        <fullName evidence="1">Probable cat eye syndrome critical region protein 5</fullName>
    </submittedName>
</protein>
<dbReference type="NCBIfam" id="TIGR01456">
    <property type="entry name" value="CECR5"/>
    <property type="match status" value="1"/>
</dbReference>
<dbReference type="PANTHER" id="PTHR14269">
    <property type="entry name" value="CDP-DIACYLGLYCEROL--GLYCEROL-3-PHOSPHATE 3-PHOSPHATIDYLTRANSFERASE-RELATED"/>
    <property type="match status" value="1"/>
</dbReference>
<keyword evidence="2" id="KW-1185">Reference proteome</keyword>
<dbReference type="NCBIfam" id="TIGR01460">
    <property type="entry name" value="HAD-SF-IIA"/>
    <property type="match status" value="1"/>
</dbReference>
<dbReference type="Pfam" id="PF13242">
    <property type="entry name" value="Hydrolase_like"/>
    <property type="match status" value="1"/>
</dbReference>
<evidence type="ECO:0000313" key="1">
    <source>
        <dbReference type="EMBL" id="CZR50178.1"/>
    </source>
</evidence>
<organism evidence="1 2">
    <name type="scientific">Phialocephala subalpina</name>
    <dbReference type="NCBI Taxonomy" id="576137"/>
    <lineage>
        <taxon>Eukaryota</taxon>
        <taxon>Fungi</taxon>
        <taxon>Dikarya</taxon>
        <taxon>Ascomycota</taxon>
        <taxon>Pezizomycotina</taxon>
        <taxon>Leotiomycetes</taxon>
        <taxon>Helotiales</taxon>
        <taxon>Mollisiaceae</taxon>
        <taxon>Phialocephala</taxon>
        <taxon>Phialocephala fortinii species complex</taxon>
    </lineage>
</organism>
<gene>
    <name evidence="1" type="ORF">PAC_00050</name>
</gene>
<dbReference type="InterPro" id="IPR050324">
    <property type="entry name" value="CDP-alcohol_PTase-I"/>
</dbReference>
<dbReference type="Proteomes" id="UP000184330">
    <property type="component" value="Unassembled WGS sequence"/>
</dbReference>
<dbReference type="SUPFAM" id="SSF56784">
    <property type="entry name" value="HAD-like"/>
    <property type="match status" value="1"/>
</dbReference>
<dbReference type="Pfam" id="PF13344">
    <property type="entry name" value="Hydrolase_6"/>
    <property type="match status" value="1"/>
</dbReference>
<dbReference type="InterPro" id="IPR023214">
    <property type="entry name" value="HAD_sf"/>
</dbReference>